<evidence type="ECO:0000313" key="2">
    <source>
        <dbReference type="Proteomes" id="UP000828941"/>
    </source>
</evidence>
<proteinExistence type="predicted"/>
<gene>
    <name evidence="1" type="ORF">L6164_018296</name>
</gene>
<dbReference type="Proteomes" id="UP000828941">
    <property type="component" value="Chromosome 7"/>
</dbReference>
<protein>
    <submittedName>
        <fullName evidence="1">Uncharacterized protein</fullName>
    </submittedName>
</protein>
<evidence type="ECO:0000313" key="1">
    <source>
        <dbReference type="EMBL" id="KAI4333495.1"/>
    </source>
</evidence>
<reference evidence="1 2" key="1">
    <citation type="journal article" date="2022" name="DNA Res.">
        <title>Chromosomal-level genome assembly of the orchid tree Bauhinia variegata (Leguminosae; Cercidoideae) supports the allotetraploid origin hypothesis of Bauhinia.</title>
        <authorList>
            <person name="Zhong Y."/>
            <person name="Chen Y."/>
            <person name="Zheng D."/>
            <person name="Pang J."/>
            <person name="Liu Y."/>
            <person name="Luo S."/>
            <person name="Meng S."/>
            <person name="Qian L."/>
            <person name="Wei D."/>
            <person name="Dai S."/>
            <person name="Zhou R."/>
        </authorList>
    </citation>
    <scope>NUCLEOTIDE SEQUENCE [LARGE SCALE GENOMIC DNA]</scope>
    <source>
        <strain evidence="1">BV-YZ2020</strain>
    </source>
</reference>
<name>A0ACB9NBC3_BAUVA</name>
<dbReference type="EMBL" id="CM039432">
    <property type="protein sequence ID" value="KAI4333495.1"/>
    <property type="molecule type" value="Genomic_DNA"/>
</dbReference>
<organism evidence="1 2">
    <name type="scientific">Bauhinia variegata</name>
    <name type="common">Purple orchid tree</name>
    <name type="synonym">Phanera variegata</name>
    <dbReference type="NCBI Taxonomy" id="167791"/>
    <lineage>
        <taxon>Eukaryota</taxon>
        <taxon>Viridiplantae</taxon>
        <taxon>Streptophyta</taxon>
        <taxon>Embryophyta</taxon>
        <taxon>Tracheophyta</taxon>
        <taxon>Spermatophyta</taxon>
        <taxon>Magnoliopsida</taxon>
        <taxon>eudicotyledons</taxon>
        <taxon>Gunneridae</taxon>
        <taxon>Pentapetalae</taxon>
        <taxon>rosids</taxon>
        <taxon>fabids</taxon>
        <taxon>Fabales</taxon>
        <taxon>Fabaceae</taxon>
        <taxon>Cercidoideae</taxon>
        <taxon>Cercideae</taxon>
        <taxon>Bauhiniinae</taxon>
        <taxon>Bauhinia</taxon>
    </lineage>
</organism>
<comment type="caution">
    <text evidence="1">The sequence shown here is derived from an EMBL/GenBank/DDBJ whole genome shotgun (WGS) entry which is preliminary data.</text>
</comment>
<accession>A0ACB9NBC3</accession>
<keyword evidence="2" id="KW-1185">Reference proteome</keyword>
<sequence>MASFGFLLLLSFLAFCSAASFAFASNATLPDEEVEALKEIAQTLGKYDWNFSVNPCNKEGAGNRSTLAYGEYKNIVTCDCSFASNTVCHVTHIILKGQNLQGRLPPELVNLTYLEEIDLTRNYLTGTIPLRWGLAKQWNLSKIAVLGNRLTGQVPVELTNIATLEELVLTSNQFYGNLSQGLGNFAQLKKLHLSSNNFTGELPETLAKLTTLTDFRISDNQFSGRIPNFIKSWTNLTRLEIQGSGLSGPIPPEISLLKNLEDLRISDLNGSNSTFPRLDNMKSLKKLILRSCTIIGTLPPYLREITTLETLDVSFNKLTGGIPQTFSDLNATFVFLTGNLLSGTVPEWTNKDIKVDLSYNNFSIGNTRQDTCQDGNVNLFASSSMGNSSGLVSCLKGIDCKQKCGNQVTDDGNTTYDRDFNTEGIANFIDSGANWVVSSTGYFLDNEKRVTFIESKKSDLSILNVDELYMDARLSAISLTYYGFCLVNGNYTVKLHFAEIMFSVEDDKTYESLGKRIFDVYIQGERVLKDFNIAKEAGGVGKPIIKNFTALVTDNTLEIRLQWAGKGTTVIPVRSVYGPLISAISVESEDKPPEKGSSISAGALVGIVAAGVIIIILVFALLHHLKRKISLAREVNTLNLQTSLFSLRQIKTATGNFDISNKIGEGGFGPVYRGILSDGTRIAVKQLSSKSKQGNQIVSGSSNTIHGPKDQCFYLLDWAHLLKEKGNLTELVDPRLGSDFNAEEVMVMIKVALLCTNVTATLRPTMSSVVSMLEGSIVVPELVAESSEALDEKKLEAMRLYYQQIEEYKESEIQKQSASTEGPWTASSSSAADLYPIRLDSSYWEKRN</sequence>